<evidence type="ECO:0000256" key="9">
    <source>
        <dbReference type="ARBA" id="ARBA00023136"/>
    </source>
</evidence>
<gene>
    <name evidence="11" type="ORF">OESDEN_01419</name>
</gene>
<keyword evidence="4" id="KW-0328">Glycosyltransferase</keyword>
<evidence type="ECO:0000256" key="5">
    <source>
        <dbReference type="ARBA" id="ARBA00022679"/>
    </source>
</evidence>
<keyword evidence="7" id="KW-0732">Signal</keyword>
<keyword evidence="9" id="KW-0472">Membrane</keyword>
<evidence type="ECO:0000256" key="7">
    <source>
        <dbReference type="ARBA" id="ARBA00022729"/>
    </source>
</evidence>
<dbReference type="GO" id="GO:0015020">
    <property type="term" value="F:glucuronosyltransferase activity"/>
    <property type="evidence" value="ECO:0007669"/>
    <property type="project" value="UniProtKB-EC"/>
</dbReference>
<dbReference type="SUPFAM" id="SSF53756">
    <property type="entry name" value="UDP-Glycosyltransferase/glycogen phosphorylase"/>
    <property type="match status" value="1"/>
</dbReference>
<dbReference type="PANTHER" id="PTHR48043">
    <property type="entry name" value="EG:EG0003.4 PROTEIN-RELATED"/>
    <property type="match status" value="1"/>
</dbReference>
<evidence type="ECO:0000256" key="1">
    <source>
        <dbReference type="ARBA" id="ARBA00004167"/>
    </source>
</evidence>
<dbReference type="PANTHER" id="PTHR48043:SF23">
    <property type="entry name" value="UDP-GLUCURONOSYLTRANSFERASE"/>
    <property type="match status" value="1"/>
</dbReference>
<proteinExistence type="inferred from homology"/>
<dbReference type="Proteomes" id="UP000053660">
    <property type="component" value="Unassembled WGS sequence"/>
</dbReference>
<evidence type="ECO:0000256" key="10">
    <source>
        <dbReference type="ARBA" id="ARBA00047475"/>
    </source>
</evidence>
<dbReference type="Gene3D" id="3.40.50.2000">
    <property type="entry name" value="Glycogen Phosphorylase B"/>
    <property type="match status" value="1"/>
</dbReference>
<comment type="similarity">
    <text evidence="2">Belongs to the UDP-glycosyltransferase family.</text>
</comment>
<dbReference type="FunFam" id="3.40.50.2000:FF:000038">
    <property type="entry name" value="UDP-GlucuronosylTransferase"/>
    <property type="match status" value="1"/>
</dbReference>
<dbReference type="EMBL" id="KN549294">
    <property type="protein sequence ID" value="KHJ98600.1"/>
    <property type="molecule type" value="Genomic_DNA"/>
</dbReference>
<dbReference type="InterPro" id="IPR002213">
    <property type="entry name" value="UDP_glucos_trans"/>
</dbReference>
<dbReference type="Pfam" id="PF00201">
    <property type="entry name" value="UDPGT"/>
    <property type="match status" value="1"/>
</dbReference>
<dbReference type="InterPro" id="IPR050271">
    <property type="entry name" value="UDP-glycosyltransferase"/>
</dbReference>
<sequence length="462" mass="51792">MNGIFAIYFHLLIGAVSPYKILVYNPFMLPSHVRFLDKLADVLADGGHDVTVLMPELDRDLAQSIKLKDSKRILRSKGDIRAYQLLKEEEKGTFNKVWTVSSPSPLSLLRVTRKLAKVLEWQCESKFVLPSRNLIFAVVNVTALINDDQLVQKLTEEKYDVAISEACFACGFGLFDLLNVSTTIAVESHTISGLLSEAIGEPSLLSFVPGVLSTAGDNMTVRDKLQNIISTTVYKFMYSYFFYKERAVFERKYGSFKDYNELIAETSYVFINANPYLDYPRPVLPKTVMIGGFAASKSEENTKLPQEWDSVLDARDHTVLVSFGSIFKSIDMPNDFKRGLLDTFASMPNVTFIWKYENPNALAASVSENVHLSTWVPQAQLLKDSRLSFFLTHGGLASTNEIAYAGKPAIVVPLIGDQTRNANMLARQGGALILHKRDLSDVKRLTDAFKEMLGKSRFVLVY</sequence>
<dbReference type="CDD" id="cd03784">
    <property type="entry name" value="GT1_Gtf-like"/>
    <property type="match status" value="1"/>
</dbReference>
<name>A0A0B1TT59_OESDE</name>
<dbReference type="OrthoDB" id="5835829at2759"/>
<evidence type="ECO:0000256" key="3">
    <source>
        <dbReference type="ARBA" id="ARBA00012544"/>
    </source>
</evidence>
<dbReference type="EC" id="2.4.1.17" evidence="3"/>
<evidence type="ECO:0000256" key="4">
    <source>
        <dbReference type="ARBA" id="ARBA00022676"/>
    </source>
</evidence>
<comment type="subcellular location">
    <subcellularLocation>
        <location evidence="1">Membrane</location>
        <topology evidence="1">Single-pass membrane protein</topology>
    </subcellularLocation>
</comment>
<keyword evidence="8" id="KW-1133">Transmembrane helix</keyword>
<protein>
    <recommendedName>
        <fullName evidence="3">glucuronosyltransferase</fullName>
        <ecNumber evidence="3">2.4.1.17</ecNumber>
    </recommendedName>
</protein>
<evidence type="ECO:0000256" key="2">
    <source>
        <dbReference type="ARBA" id="ARBA00009995"/>
    </source>
</evidence>
<organism evidence="11 12">
    <name type="scientific">Oesophagostomum dentatum</name>
    <name type="common">Nodular worm</name>
    <dbReference type="NCBI Taxonomy" id="61180"/>
    <lineage>
        <taxon>Eukaryota</taxon>
        <taxon>Metazoa</taxon>
        <taxon>Ecdysozoa</taxon>
        <taxon>Nematoda</taxon>
        <taxon>Chromadorea</taxon>
        <taxon>Rhabditida</taxon>
        <taxon>Rhabditina</taxon>
        <taxon>Rhabditomorpha</taxon>
        <taxon>Strongyloidea</taxon>
        <taxon>Strongylidae</taxon>
        <taxon>Oesophagostomum</taxon>
    </lineage>
</organism>
<evidence type="ECO:0000313" key="12">
    <source>
        <dbReference type="Proteomes" id="UP000053660"/>
    </source>
</evidence>
<reference evidence="11 12" key="1">
    <citation type="submission" date="2014-03" db="EMBL/GenBank/DDBJ databases">
        <title>Draft genome of the hookworm Oesophagostomum dentatum.</title>
        <authorList>
            <person name="Mitreva M."/>
        </authorList>
    </citation>
    <scope>NUCLEOTIDE SEQUENCE [LARGE SCALE GENOMIC DNA]</scope>
    <source>
        <strain evidence="11 12">OD-Hann</strain>
    </source>
</reference>
<comment type="catalytic activity">
    <reaction evidence="10">
        <text>glucuronate acceptor + UDP-alpha-D-glucuronate = acceptor beta-D-glucuronoside + UDP + H(+)</text>
        <dbReference type="Rhea" id="RHEA:21032"/>
        <dbReference type="ChEBI" id="CHEBI:15378"/>
        <dbReference type="ChEBI" id="CHEBI:58052"/>
        <dbReference type="ChEBI" id="CHEBI:58223"/>
        <dbReference type="ChEBI" id="CHEBI:132367"/>
        <dbReference type="ChEBI" id="CHEBI:132368"/>
        <dbReference type="EC" id="2.4.1.17"/>
    </reaction>
</comment>
<keyword evidence="5 11" id="KW-0808">Transferase</keyword>
<evidence type="ECO:0000256" key="8">
    <source>
        <dbReference type="ARBA" id="ARBA00022989"/>
    </source>
</evidence>
<evidence type="ECO:0000313" key="11">
    <source>
        <dbReference type="EMBL" id="KHJ98600.1"/>
    </source>
</evidence>
<keyword evidence="12" id="KW-1185">Reference proteome</keyword>
<evidence type="ECO:0000256" key="6">
    <source>
        <dbReference type="ARBA" id="ARBA00022692"/>
    </source>
</evidence>
<keyword evidence="6" id="KW-0812">Transmembrane</keyword>
<dbReference type="AlphaFoldDB" id="A0A0B1TT59"/>
<accession>A0A0B1TT59</accession>
<dbReference type="GO" id="GO:0016020">
    <property type="term" value="C:membrane"/>
    <property type="evidence" value="ECO:0007669"/>
    <property type="project" value="UniProtKB-SubCell"/>
</dbReference>